<protein>
    <submittedName>
        <fullName evidence="1">Arginine--tRNA ligase</fullName>
    </submittedName>
</protein>
<gene>
    <name evidence="1" type="primary">argS_20</name>
    <name evidence="1" type="ORF">CM83_19739</name>
</gene>
<dbReference type="EMBL" id="GBHO01021743">
    <property type="protein sequence ID" value="JAG21861.1"/>
    <property type="molecule type" value="Transcribed_RNA"/>
</dbReference>
<organism evidence="1">
    <name type="scientific">Lygus hesperus</name>
    <name type="common">Western plant bug</name>
    <dbReference type="NCBI Taxonomy" id="30085"/>
    <lineage>
        <taxon>Eukaryota</taxon>
        <taxon>Metazoa</taxon>
        <taxon>Ecdysozoa</taxon>
        <taxon>Arthropoda</taxon>
        <taxon>Hexapoda</taxon>
        <taxon>Insecta</taxon>
        <taxon>Pterygota</taxon>
        <taxon>Neoptera</taxon>
        <taxon>Paraneoptera</taxon>
        <taxon>Hemiptera</taxon>
        <taxon>Heteroptera</taxon>
        <taxon>Panheteroptera</taxon>
        <taxon>Cimicomorpha</taxon>
        <taxon>Miridae</taxon>
        <taxon>Mirini</taxon>
        <taxon>Lygus</taxon>
    </lineage>
</organism>
<evidence type="ECO:0000313" key="1">
    <source>
        <dbReference type="EMBL" id="JAG21861.1"/>
    </source>
</evidence>
<reference evidence="1" key="2">
    <citation type="submission" date="2014-07" db="EMBL/GenBank/DDBJ databases">
        <authorList>
            <person name="Hull J."/>
        </authorList>
    </citation>
    <scope>NUCLEOTIDE SEQUENCE</scope>
</reference>
<proteinExistence type="predicted"/>
<name>A0A0A9XQF3_LYGHE</name>
<dbReference type="AlphaFoldDB" id="A0A0A9XQF3"/>
<dbReference type="GO" id="GO:0016874">
    <property type="term" value="F:ligase activity"/>
    <property type="evidence" value="ECO:0007669"/>
    <property type="project" value="UniProtKB-KW"/>
</dbReference>
<accession>A0A0A9XQF3</accession>
<keyword evidence="1" id="KW-0436">Ligase</keyword>
<sequence>YVFFIEFQENATVAQLTDLSIGLLIESSDCLPSGMGQVTSLLQSILPADCDPMGGSILAQLLFTALYSRLIETPVAEAICYIQDSQLTELLAKLGEVKETPRPIYNLECSQQNCELLVSRLLLTRSGRLSLKVPNCGIQCRVHQLGRRIRRP</sequence>
<reference evidence="1" key="1">
    <citation type="journal article" date="2014" name="PLoS ONE">
        <title>Transcriptome-Based Identification of ABC Transporters in the Western Tarnished Plant Bug Lygus hesperus.</title>
        <authorList>
            <person name="Hull J.J."/>
            <person name="Chaney K."/>
            <person name="Geib S.M."/>
            <person name="Fabrick J.A."/>
            <person name="Brent C.S."/>
            <person name="Walsh D."/>
            <person name="Lavine L.C."/>
        </authorList>
    </citation>
    <scope>NUCLEOTIDE SEQUENCE</scope>
</reference>
<feature type="non-terminal residue" evidence="1">
    <location>
        <position position="1"/>
    </location>
</feature>